<dbReference type="InterPro" id="IPR009908">
    <property type="entry name" value="Methylamine_util_MauE"/>
</dbReference>
<protein>
    <recommendedName>
        <fullName evidence="6">Methylamine utilisation protein MauE domain-containing protein</fullName>
    </recommendedName>
</protein>
<comment type="caution">
    <text evidence="7">The sequence shown here is derived from an EMBL/GenBank/DDBJ whole genome shotgun (WGS) entry which is preliminary data.</text>
</comment>
<name>A0ABW9QSZ3_9ACTN</name>
<evidence type="ECO:0000259" key="6">
    <source>
        <dbReference type="Pfam" id="PF07291"/>
    </source>
</evidence>
<evidence type="ECO:0000313" key="7">
    <source>
        <dbReference type="EMBL" id="MST32427.1"/>
    </source>
</evidence>
<accession>A0ABW9QSZ3</accession>
<proteinExistence type="predicted"/>
<dbReference type="EMBL" id="WJHE01000289">
    <property type="protein sequence ID" value="MST32427.1"/>
    <property type="molecule type" value="Genomic_DNA"/>
</dbReference>
<comment type="subcellular location">
    <subcellularLocation>
        <location evidence="1">Membrane</location>
        <topology evidence="1">Multi-pass membrane protein</topology>
    </subcellularLocation>
</comment>
<evidence type="ECO:0000256" key="2">
    <source>
        <dbReference type="ARBA" id="ARBA00022692"/>
    </source>
</evidence>
<evidence type="ECO:0000313" key="8">
    <source>
        <dbReference type="Proteomes" id="UP000437736"/>
    </source>
</evidence>
<organism evidence="7 8">
    <name type="scientific">Acidiferrimicrobium australe</name>
    <dbReference type="NCBI Taxonomy" id="2664430"/>
    <lineage>
        <taxon>Bacteria</taxon>
        <taxon>Bacillati</taxon>
        <taxon>Actinomycetota</taxon>
        <taxon>Acidimicrobiia</taxon>
        <taxon>Acidimicrobiales</taxon>
        <taxon>Acidimicrobiaceae</taxon>
        <taxon>Acidiferrimicrobium</taxon>
    </lineage>
</organism>
<evidence type="ECO:0000256" key="5">
    <source>
        <dbReference type="SAM" id="Phobius"/>
    </source>
</evidence>
<feature type="transmembrane region" description="Helical" evidence="5">
    <location>
        <begin position="113"/>
        <end position="130"/>
    </location>
</feature>
<keyword evidence="8" id="KW-1185">Reference proteome</keyword>
<evidence type="ECO:0000256" key="3">
    <source>
        <dbReference type="ARBA" id="ARBA00022989"/>
    </source>
</evidence>
<feature type="domain" description="Methylamine utilisation protein MauE" evidence="6">
    <location>
        <begin position="2"/>
        <end position="126"/>
    </location>
</feature>
<keyword evidence="2 5" id="KW-0812">Transmembrane</keyword>
<keyword evidence="3 5" id="KW-1133">Transmembrane helix</keyword>
<feature type="transmembrane region" description="Helical" evidence="5">
    <location>
        <begin position="191"/>
        <end position="212"/>
    </location>
</feature>
<feature type="transmembrane region" description="Helical" evidence="5">
    <location>
        <begin position="150"/>
        <end position="171"/>
    </location>
</feature>
<feature type="transmembrane region" description="Helical" evidence="5">
    <location>
        <begin position="73"/>
        <end position="92"/>
    </location>
</feature>
<keyword evidence="4 5" id="KW-0472">Membrane</keyword>
<dbReference type="Pfam" id="PF07291">
    <property type="entry name" value="MauE"/>
    <property type="match status" value="1"/>
</dbReference>
<reference evidence="7 8" key="1">
    <citation type="submission" date="2019-11" db="EMBL/GenBank/DDBJ databases">
        <title>Acidiferrimicrobium australis gen. nov., sp. nov., an acidophilic and obligately heterotrophic, member of the Actinobacteria that catalyses dissimilatory oxido- reduction of iron isolated from metal-rich acidic water in Chile.</title>
        <authorList>
            <person name="Gonzalez D."/>
            <person name="Huber K."/>
            <person name="Hedrich S."/>
            <person name="Rojas-Villalobos C."/>
            <person name="Quatrini R."/>
            <person name="Dinamarca M.A."/>
            <person name="Schwarz A."/>
            <person name="Canales C."/>
            <person name="Nancucheo I."/>
        </authorList>
    </citation>
    <scope>NUCLEOTIDE SEQUENCE [LARGE SCALE GENOMIC DNA]</scope>
    <source>
        <strain evidence="7 8">USS-CCA1</strain>
    </source>
</reference>
<gene>
    <name evidence="7" type="ORF">GHK86_06795</name>
</gene>
<evidence type="ECO:0000256" key="1">
    <source>
        <dbReference type="ARBA" id="ARBA00004141"/>
    </source>
</evidence>
<dbReference type="Proteomes" id="UP000437736">
    <property type="component" value="Unassembled WGS sequence"/>
</dbReference>
<evidence type="ECO:0000256" key="4">
    <source>
        <dbReference type="ARBA" id="ARBA00023136"/>
    </source>
</evidence>
<sequence length="487" mass="50159">MTLVALVLRVAVGMVLLRAAMANLAGNVDLPSAVANYGLLPANLHRPVARTLPWAELVLSGALLVGILPRPTAAAGAAVLATFGAAMAVNLVRGRRFPCGCSSGDDEISWTHVADNCALAASAVLVAAEPRVTLSLYHPGQLSATGLSDGAAIALLLATGAAAALVALGVASMANLRAYHRTERGRTTMTAPWIAAFIVQWILVLGLAAVSLPTGSTSSTGSTSALAGRNVHARVMGAAKGASTSGSTVDLGRLTTQQTPTTAMASAATGPNVDRLCTSGSRIQQSPEIASRIGEIHVADVALAAETYVYHNAFTVTFTAGYSTTAGGTYSAGGSTSISHGESSTASTRWTAGYVRYVNSHFEYGKYLINQPGGCINPHYTDQVDVAIGDVFLGPNSPAQLGGECTSQPYYATLDGYPGQFNQDHSTAQQYTATSAFGFTFADTTGFSSDIHDDYTVGTTTQKGVDYVCGKGNVEPIHAKILYNTAG</sequence>